<name>A0A8H3G9I6_9LECA</name>
<feature type="compositionally biased region" description="Basic and acidic residues" evidence="7">
    <location>
        <begin position="172"/>
        <end position="192"/>
    </location>
</feature>
<comment type="catalytic activity">
    <reaction evidence="4">
        <text>glycyl-tRNA(Ala) + H2O = tRNA(Ala) + glycine + H(+)</text>
        <dbReference type="Rhea" id="RHEA:53744"/>
        <dbReference type="Rhea" id="RHEA-COMP:9657"/>
        <dbReference type="Rhea" id="RHEA-COMP:13640"/>
        <dbReference type="ChEBI" id="CHEBI:15377"/>
        <dbReference type="ChEBI" id="CHEBI:15378"/>
        <dbReference type="ChEBI" id="CHEBI:57305"/>
        <dbReference type="ChEBI" id="CHEBI:78442"/>
        <dbReference type="ChEBI" id="CHEBI:78522"/>
        <dbReference type="EC" id="3.1.1.96"/>
    </reaction>
</comment>
<evidence type="ECO:0000256" key="1">
    <source>
        <dbReference type="ARBA" id="ARBA00009673"/>
    </source>
</evidence>
<keyword evidence="9" id="KW-1185">Reference proteome</keyword>
<dbReference type="EC" id="3.1.1.96" evidence="2 6"/>
<evidence type="ECO:0000256" key="3">
    <source>
        <dbReference type="ARBA" id="ARBA00020007"/>
    </source>
</evidence>
<dbReference type="AlphaFoldDB" id="A0A8H3G9I6"/>
<keyword evidence="6" id="KW-0963">Cytoplasm</keyword>
<dbReference type="FunFam" id="3.50.80.10:FF:000001">
    <property type="entry name" value="D-aminoacyl-tRNA deacylase"/>
    <property type="match status" value="1"/>
</dbReference>
<reference evidence="8" key="1">
    <citation type="submission" date="2021-03" db="EMBL/GenBank/DDBJ databases">
        <authorList>
            <person name="Tagirdzhanova G."/>
        </authorList>
    </citation>
    <scope>NUCLEOTIDE SEQUENCE</scope>
</reference>
<dbReference type="NCBIfam" id="TIGR00256">
    <property type="entry name" value="D-aminoacyl-tRNA deacylase"/>
    <property type="match status" value="1"/>
</dbReference>
<organism evidence="8 9">
    <name type="scientific">Imshaugia aleurites</name>
    <dbReference type="NCBI Taxonomy" id="172621"/>
    <lineage>
        <taxon>Eukaryota</taxon>
        <taxon>Fungi</taxon>
        <taxon>Dikarya</taxon>
        <taxon>Ascomycota</taxon>
        <taxon>Pezizomycotina</taxon>
        <taxon>Lecanoromycetes</taxon>
        <taxon>OSLEUM clade</taxon>
        <taxon>Lecanoromycetidae</taxon>
        <taxon>Lecanorales</taxon>
        <taxon>Lecanorineae</taxon>
        <taxon>Parmeliaceae</taxon>
        <taxon>Imshaugia</taxon>
    </lineage>
</organism>
<protein>
    <recommendedName>
        <fullName evidence="3 6">D-aminoacyl-tRNA deacylase</fullName>
        <ecNumber evidence="2 6">3.1.1.96</ecNumber>
    </recommendedName>
</protein>
<dbReference type="GO" id="GO:0051500">
    <property type="term" value="F:D-tyrosyl-tRNA(Tyr) deacylase activity"/>
    <property type="evidence" value="ECO:0007669"/>
    <property type="project" value="TreeGrafter"/>
</dbReference>
<feature type="region of interest" description="Disordered" evidence="7">
    <location>
        <begin position="157"/>
        <end position="204"/>
    </location>
</feature>
<dbReference type="SUPFAM" id="SSF69500">
    <property type="entry name" value="DTD-like"/>
    <property type="match status" value="1"/>
</dbReference>
<comment type="similarity">
    <text evidence="1 6">Belongs to the DTD family.</text>
</comment>
<evidence type="ECO:0000256" key="6">
    <source>
        <dbReference type="RuleBase" id="RU003470"/>
    </source>
</evidence>
<dbReference type="GO" id="GO:0000049">
    <property type="term" value="F:tRNA binding"/>
    <property type="evidence" value="ECO:0007669"/>
    <property type="project" value="UniProtKB-KW"/>
</dbReference>
<keyword evidence="6" id="KW-0820">tRNA-binding</keyword>
<dbReference type="PANTHER" id="PTHR10472:SF5">
    <property type="entry name" value="D-AMINOACYL-TRNA DEACYLASE 1"/>
    <property type="match status" value="1"/>
</dbReference>
<dbReference type="PANTHER" id="PTHR10472">
    <property type="entry name" value="D-TYROSYL-TRNA TYR DEACYLASE"/>
    <property type="match status" value="1"/>
</dbReference>
<dbReference type="InterPro" id="IPR003732">
    <property type="entry name" value="Daa-tRNA_deacyls_DTD"/>
</dbReference>
<evidence type="ECO:0000256" key="2">
    <source>
        <dbReference type="ARBA" id="ARBA00013056"/>
    </source>
</evidence>
<comment type="subcellular location">
    <subcellularLocation>
        <location evidence="6">Cytoplasm</location>
    </subcellularLocation>
</comment>
<evidence type="ECO:0000256" key="7">
    <source>
        <dbReference type="SAM" id="MobiDB-lite"/>
    </source>
</evidence>
<dbReference type="GO" id="GO:0005737">
    <property type="term" value="C:cytoplasm"/>
    <property type="evidence" value="ECO:0007669"/>
    <property type="project" value="UniProtKB-SubCell"/>
</dbReference>
<evidence type="ECO:0000313" key="9">
    <source>
        <dbReference type="Proteomes" id="UP000664534"/>
    </source>
</evidence>
<evidence type="ECO:0000256" key="4">
    <source>
        <dbReference type="ARBA" id="ARBA00047676"/>
    </source>
</evidence>
<accession>A0A8H3G9I6</accession>
<comment type="caution">
    <text evidence="8">The sequence shown here is derived from an EMBL/GenBank/DDBJ whole genome shotgun (WGS) entry which is preliminary data.</text>
</comment>
<dbReference type="Gene3D" id="3.50.80.10">
    <property type="entry name" value="D-tyrosyl-tRNA(Tyr) deacylase"/>
    <property type="match status" value="1"/>
</dbReference>
<gene>
    <name evidence="8" type="primary">DTD1</name>
    <name evidence="8" type="ORF">IMSHALPRED_011009</name>
</gene>
<dbReference type="Pfam" id="PF02580">
    <property type="entry name" value="Tyr_Deacylase"/>
    <property type="match status" value="1"/>
</dbReference>
<keyword evidence="6" id="KW-0378">Hydrolase</keyword>
<dbReference type="OrthoDB" id="275783at2759"/>
<dbReference type="Proteomes" id="UP000664534">
    <property type="component" value="Unassembled WGS sequence"/>
</dbReference>
<dbReference type="HAMAP" id="MF_00518">
    <property type="entry name" value="Deacylase_Dtd"/>
    <property type="match status" value="1"/>
</dbReference>
<comment type="catalytic activity">
    <reaction evidence="5">
        <text>a D-aminoacyl-tRNA + H2O = a tRNA + a D-alpha-amino acid + H(+)</text>
        <dbReference type="Rhea" id="RHEA:13953"/>
        <dbReference type="Rhea" id="RHEA-COMP:10123"/>
        <dbReference type="Rhea" id="RHEA-COMP:10124"/>
        <dbReference type="ChEBI" id="CHEBI:15377"/>
        <dbReference type="ChEBI" id="CHEBI:15378"/>
        <dbReference type="ChEBI" id="CHEBI:59871"/>
        <dbReference type="ChEBI" id="CHEBI:78442"/>
        <dbReference type="ChEBI" id="CHEBI:79333"/>
        <dbReference type="EC" id="3.1.1.96"/>
    </reaction>
</comment>
<dbReference type="InterPro" id="IPR023509">
    <property type="entry name" value="DTD-like_sf"/>
</dbReference>
<proteinExistence type="inferred from homology"/>
<evidence type="ECO:0000313" key="8">
    <source>
        <dbReference type="EMBL" id="CAF9937067.1"/>
    </source>
</evidence>
<dbReference type="EMBL" id="CAJPDT010000096">
    <property type="protein sequence ID" value="CAF9937067.1"/>
    <property type="molecule type" value="Genomic_DNA"/>
</dbReference>
<evidence type="ECO:0000256" key="5">
    <source>
        <dbReference type="ARBA" id="ARBA00048018"/>
    </source>
</evidence>
<keyword evidence="6" id="KW-0694">RNA-binding</keyword>
<sequence length="204" mass="22193">MKAVLQRVASASVTVDSNLVSSIGKGVLVFAAVAKDDTRKEVESMAAKVLKLKMWPDETGGTWKQNVQDINGEVLCVSQFTLLASTKKGNKPDFHGAAGGEEARELYDHFFAKVQELYEPGKVKNGVFQAMMEVNIQNSGPVGLDYTSHDEVVTLEIDTNPRNGQDANTKPGDGKGEHQQSKASADKEKRQVAESFQLPVELLD</sequence>